<dbReference type="RefSeq" id="WP_285459712.1">
    <property type="nucleotide sequence ID" value="NZ_CP127173.1"/>
</dbReference>
<evidence type="ECO:0000313" key="2">
    <source>
        <dbReference type="EMBL" id="WIV61982.1"/>
    </source>
</evidence>
<keyword evidence="3" id="KW-1185">Reference proteome</keyword>
<organism evidence="2 3">
    <name type="scientific">Amycolatopsis nalaikhensis</name>
    <dbReference type="NCBI Taxonomy" id="715472"/>
    <lineage>
        <taxon>Bacteria</taxon>
        <taxon>Bacillati</taxon>
        <taxon>Actinomycetota</taxon>
        <taxon>Actinomycetes</taxon>
        <taxon>Pseudonocardiales</taxon>
        <taxon>Pseudonocardiaceae</taxon>
        <taxon>Amycolatopsis</taxon>
    </lineage>
</organism>
<name>A0ABY8Y288_9PSEU</name>
<feature type="domain" description="Histidine kinase/HSP90-like ATPase" evidence="1">
    <location>
        <begin position="1"/>
        <end position="51"/>
    </location>
</feature>
<dbReference type="InterPro" id="IPR036890">
    <property type="entry name" value="HATPase_C_sf"/>
</dbReference>
<evidence type="ECO:0000313" key="3">
    <source>
        <dbReference type="Proteomes" id="UP001227101"/>
    </source>
</evidence>
<keyword evidence="2" id="KW-0067">ATP-binding</keyword>
<dbReference type="EMBL" id="CP127173">
    <property type="protein sequence ID" value="WIV61982.1"/>
    <property type="molecule type" value="Genomic_DNA"/>
</dbReference>
<dbReference type="GO" id="GO:0005524">
    <property type="term" value="F:ATP binding"/>
    <property type="evidence" value="ECO:0007669"/>
    <property type="project" value="UniProtKB-KW"/>
</dbReference>
<accession>A0ABY8Y288</accession>
<dbReference type="SUPFAM" id="SSF55874">
    <property type="entry name" value="ATPase domain of HSP90 chaperone/DNA topoisomerase II/histidine kinase"/>
    <property type="match status" value="1"/>
</dbReference>
<dbReference type="Gene3D" id="3.30.565.10">
    <property type="entry name" value="Histidine kinase-like ATPase, C-terminal domain"/>
    <property type="match status" value="1"/>
</dbReference>
<proteinExistence type="predicted"/>
<keyword evidence="2" id="KW-0547">Nucleotide-binding</keyword>
<evidence type="ECO:0000259" key="1">
    <source>
        <dbReference type="Pfam" id="PF02518"/>
    </source>
</evidence>
<protein>
    <submittedName>
        <fullName evidence="2">ATP-binding protein</fullName>
    </submittedName>
</protein>
<dbReference type="Proteomes" id="UP001227101">
    <property type="component" value="Chromosome"/>
</dbReference>
<reference evidence="2 3" key="1">
    <citation type="submission" date="2023-06" db="EMBL/GenBank/DDBJ databases">
        <authorList>
            <person name="Oyuntsetseg B."/>
            <person name="Kim S.B."/>
        </authorList>
    </citation>
    <scope>NUCLEOTIDE SEQUENCE [LARGE SCALE GENOMIC DNA]</scope>
    <source>
        <strain evidence="2 3">2-2</strain>
    </source>
</reference>
<gene>
    <name evidence="2" type="ORF">QP939_11045</name>
</gene>
<dbReference type="InterPro" id="IPR003594">
    <property type="entry name" value="HATPase_dom"/>
</dbReference>
<sequence>MFKPFVRAAPRTRGGHGIGMAIIRAVTDAHGGTVSARLNPGGGLTVTVAFTEAENIAQRREIPGPAEWDTAGRARPGV</sequence>
<dbReference type="Pfam" id="PF02518">
    <property type="entry name" value="HATPase_c"/>
    <property type="match status" value="1"/>
</dbReference>